<feature type="non-terminal residue" evidence="5">
    <location>
        <position position="1"/>
    </location>
</feature>
<keyword evidence="5" id="KW-0547">Nucleotide-binding</keyword>
<dbReference type="InterPro" id="IPR050953">
    <property type="entry name" value="N4_N6_ade-DNA_methylase"/>
</dbReference>
<dbReference type="EC" id="2.1.1.72" evidence="1"/>
<evidence type="ECO:0000256" key="3">
    <source>
        <dbReference type="ARBA" id="ARBA00022679"/>
    </source>
</evidence>
<keyword evidence="5" id="KW-0067">ATP-binding</keyword>
<comment type="catalytic activity">
    <reaction evidence="4">
        <text>a 2'-deoxyadenosine in DNA + S-adenosyl-L-methionine = an N(6)-methyl-2'-deoxyadenosine in DNA + S-adenosyl-L-homocysteine + H(+)</text>
        <dbReference type="Rhea" id="RHEA:15197"/>
        <dbReference type="Rhea" id="RHEA-COMP:12418"/>
        <dbReference type="Rhea" id="RHEA-COMP:12419"/>
        <dbReference type="ChEBI" id="CHEBI:15378"/>
        <dbReference type="ChEBI" id="CHEBI:57856"/>
        <dbReference type="ChEBI" id="CHEBI:59789"/>
        <dbReference type="ChEBI" id="CHEBI:90615"/>
        <dbReference type="ChEBI" id="CHEBI:90616"/>
        <dbReference type="EC" id="2.1.1.72"/>
    </reaction>
</comment>
<dbReference type="InterPro" id="IPR029063">
    <property type="entry name" value="SAM-dependent_MTases_sf"/>
</dbReference>
<dbReference type="GO" id="GO:0009007">
    <property type="term" value="F:site-specific DNA-methyltransferase (adenine-specific) activity"/>
    <property type="evidence" value="ECO:0007669"/>
    <property type="project" value="UniProtKB-EC"/>
</dbReference>
<name>A0A839HMQ1_9GAMM</name>
<comment type="caution">
    <text evidence="5">The sequence shown here is derived from an EMBL/GenBank/DDBJ whole genome shotgun (WGS) entry which is preliminary data.</text>
</comment>
<reference evidence="5 6" key="1">
    <citation type="journal article" date="2020" name="Arch. Microbiol.">
        <title>The genome sequence of the giant phototrophic gammaproteobacterium Thiospirillum jenense gives insight into its physiological properties and phylogenetic relationships.</title>
        <authorList>
            <person name="Imhoff J.F."/>
            <person name="Meyer T.E."/>
            <person name="Kyndt J.A."/>
        </authorList>
    </citation>
    <scope>NUCLEOTIDE SEQUENCE [LARGE SCALE GENOMIC DNA]</scope>
    <source>
        <strain evidence="5 6">DSM 216</strain>
    </source>
</reference>
<protein>
    <recommendedName>
        <fullName evidence="1">site-specific DNA-methyltransferase (adenine-specific)</fullName>
        <ecNumber evidence="1">2.1.1.72</ecNumber>
    </recommendedName>
</protein>
<evidence type="ECO:0000256" key="1">
    <source>
        <dbReference type="ARBA" id="ARBA00011900"/>
    </source>
</evidence>
<keyword evidence="2" id="KW-0489">Methyltransferase</keyword>
<dbReference type="AlphaFoldDB" id="A0A839HMQ1"/>
<dbReference type="EMBL" id="JABVCQ010000090">
    <property type="protein sequence ID" value="MBB1127439.1"/>
    <property type="molecule type" value="Genomic_DNA"/>
</dbReference>
<evidence type="ECO:0000256" key="2">
    <source>
        <dbReference type="ARBA" id="ARBA00022603"/>
    </source>
</evidence>
<evidence type="ECO:0000256" key="4">
    <source>
        <dbReference type="ARBA" id="ARBA00047942"/>
    </source>
</evidence>
<dbReference type="Proteomes" id="UP000548632">
    <property type="component" value="Unassembled WGS sequence"/>
</dbReference>
<feature type="non-terminal residue" evidence="5">
    <location>
        <position position="268"/>
    </location>
</feature>
<organism evidence="5 6">
    <name type="scientific">Thiospirillum jenense</name>
    <dbReference type="NCBI Taxonomy" id="1653858"/>
    <lineage>
        <taxon>Bacteria</taxon>
        <taxon>Pseudomonadati</taxon>
        <taxon>Pseudomonadota</taxon>
        <taxon>Gammaproteobacteria</taxon>
        <taxon>Chromatiales</taxon>
        <taxon>Chromatiaceae</taxon>
        <taxon>Thiospirillum</taxon>
    </lineage>
</organism>
<dbReference type="GO" id="GO:0005524">
    <property type="term" value="F:ATP binding"/>
    <property type="evidence" value="ECO:0007669"/>
    <property type="project" value="UniProtKB-KW"/>
</dbReference>
<sequence>ARPTQSMWLWLRRDQLRQIAREHSYMSGQPGDLFLSKLSRMVVDINELDAQGEFPLSQLVERLTAALDIEKVTKKFFKEFNQQRLQFVELIDGIPNERERRWLASVLMNRLMFIWFLQCKLLLDKGNSRYLLDQLAASQQRGQDLFYSEFLQALFFEGFAKPAYERSAATQALIGDIVFLNGGLFLQHSLELQYGASIRIPDQAFANLFKLFGSYSWHLDDTPGGQDNEINPDVLGYIFEKYINQKAFGAYYTRPEITEYLSERTIHR</sequence>
<evidence type="ECO:0000313" key="6">
    <source>
        <dbReference type="Proteomes" id="UP000548632"/>
    </source>
</evidence>
<dbReference type="PANTHER" id="PTHR33841:SF1">
    <property type="entry name" value="DNA METHYLTRANSFERASE A"/>
    <property type="match status" value="1"/>
</dbReference>
<gene>
    <name evidence="5" type="ORF">HUK38_14645</name>
</gene>
<dbReference type="SUPFAM" id="SSF53335">
    <property type="entry name" value="S-adenosyl-L-methionine-dependent methyltransferases"/>
    <property type="match status" value="1"/>
</dbReference>
<keyword evidence="3" id="KW-0808">Transferase</keyword>
<dbReference type="RefSeq" id="WP_202985583.1">
    <property type="nucleotide sequence ID" value="NZ_JABVCQ010000090.1"/>
</dbReference>
<dbReference type="PANTHER" id="PTHR33841">
    <property type="entry name" value="DNA METHYLTRANSFERASE YEEA-RELATED"/>
    <property type="match status" value="1"/>
</dbReference>
<keyword evidence="6" id="KW-1185">Reference proteome</keyword>
<accession>A0A839HMQ1</accession>
<proteinExistence type="predicted"/>
<dbReference type="GO" id="GO:0032259">
    <property type="term" value="P:methylation"/>
    <property type="evidence" value="ECO:0007669"/>
    <property type="project" value="UniProtKB-KW"/>
</dbReference>
<evidence type="ECO:0000313" key="5">
    <source>
        <dbReference type="EMBL" id="MBB1127439.1"/>
    </source>
</evidence>